<comment type="similarity">
    <text evidence="2">Belongs to the 3-beta-HSD family.</text>
</comment>
<dbReference type="Proteomes" id="UP000636800">
    <property type="component" value="Chromosome 3"/>
</dbReference>
<name>A0A835RDQ7_VANPL</name>
<dbReference type="InterPro" id="IPR050425">
    <property type="entry name" value="NAD(P)_dehydrat-like"/>
</dbReference>
<evidence type="ECO:0000256" key="2">
    <source>
        <dbReference type="RuleBase" id="RU004475"/>
    </source>
</evidence>
<feature type="domain" description="3-beta hydroxysteroid dehydrogenase/isomerase" evidence="3">
    <location>
        <begin position="55"/>
        <end position="252"/>
    </location>
</feature>
<organism evidence="4 5">
    <name type="scientific">Vanilla planifolia</name>
    <name type="common">Vanilla</name>
    <dbReference type="NCBI Taxonomy" id="51239"/>
    <lineage>
        <taxon>Eukaryota</taxon>
        <taxon>Viridiplantae</taxon>
        <taxon>Streptophyta</taxon>
        <taxon>Embryophyta</taxon>
        <taxon>Tracheophyta</taxon>
        <taxon>Spermatophyta</taxon>
        <taxon>Magnoliopsida</taxon>
        <taxon>Liliopsida</taxon>
        <taxon>Asparagales</taxon>
        <taxon>Orchidaceae</taxon>
        <taxon>Vanilloideae</taxon>
        <taxon>Vanilleae</taxon>
        <taxon>Vanilla</taxon>
    </lineage>
</organism>
<dbReference type="InterPro" id="IPR002225">
    <property type="entry name" value="3Beta_OHSteriod_DH/Estase"/>
</dbReference>
<evidence type="ECO:0000313" key="4">
    <source>
        <dbReference type="EMBL" id="KAG0489229.1"/>
    </source>
</evidence>
<protein>
    <recommendedName>
        <fullName evidence="3">3-beta hydroxysteroid dehydrogenase/isomerase domain-containing protein</fullName>
    </recommendedName>
</protein>
<accession>A0A835RDQ7</accession>
<keyword evidence="5" id="KW-1185">Reference proteome</keyword>
<dbReference type="FunFam" id="3.40.50.720:FF:000388">
    <property type="entry name" value="Cinnamoyl-CoA reductase-like SNL6"/>
    <property type="match status" value="1"/>
</dbReference>
<dbReference type="Gene3D" id="3.40.50.720">
    <property type="entry name" value="NAD(P)-binding Rossmann-like Domain"/>
    <property type="match status" value="1"/>
</dbReference>
<evidence type="ECO:0000256" key="1">
    <source>
        <dbReference type="ARBA" id="ARBA00023002"/>
    </source>
</evidence>
<keyword evidence="1 2" id="KW-0560">Oxidoreductase</keyword>
<dbReference type="PANTHER" id="PTHR10366">
    <property type="entry name" value="NAD DEPENDENT EPIMERASE/DEHYDRATASE"/>
    <property type="match status" value="1"/>
</dbReference>
<dbReference type="SUPFAM" id="SSF51735">
    <property type="entry name" value="NAD(P)-binding Rossmann-fold domains"/>
    <property type="match status" value="1"/>
</dbReference>
<dbReference type="GO" id="GO:0006694">
    <property type="term" value="P:steroid biosynthetic process"/>
    <property type="evidence" value="ECO:0007669"/>
    <property type="project" value="InterPro"/>
</dbReference>
<dbReference type="AlphaFoldDB" id="A0A835RDQ7"/>
<dbReference type="InterPro" id="IPR036291">
    <property type="entry name" value="NAD(P)-bd_dom_sf"/>
</dbReference>
<gene>
    <name evidence="4" type="ORF">HPP92_008040</name>
</gene>
<evidence type="ECO:0000313" key="5">
    <source>
        <dbReference type="Proteomes" id="UP000636800"/>
    </source>
</evidence>
<dbReference type="GO" id="GO:0016616">
    <property type="term" value="F:oxidoreductase activity, acting on the CH-OH group of donors, NAD or NADP as acceptor"/>
    <property type="evidence" value="ECO:0007669"/>
    <property type="project" value="InterPro"/>
</dbReference>
<dbReference type="CDD" id="cd08958">
    <property type="entry name" value="FR_SDR_e"/>
    <property type="match status" value="1"/>
</dbReference>
<dbReference type="Pfam" id="PF01073">
    <property type="entry name" value="3Beta_HSD"/>
    <property type="match status" value="1"/>
</dbReference>
<reference evidence="4 5" key="1">
    <citation type="journal article" date="2020" name="Nat. Food">
        <title>A phased Vanilla planifolia genome enables genetic improvement of flavour and production.</title>
        <authorList>
            <person name="Hasing T."/>
            <person name="Tang H."/>
            <person name="Brym M."/>
            <person name="Khazi F."/>
            <person name="Huang T."/>
            <person name="Chambers A.H."/>
        </authorList>
    </citation>
    <scope>NUCLEOTIDE SEQUENCE [LARGE SCALE GENOMIC DNA]</scope>
    <source>
        <tissue evidence="4">Leaf</tissue>
    </source>
</reference>
<proteinExistence type="inferred from homology"/>
<sequence>MGVIRSSESLDAEVEEFREMLLHGTGSIPWKRSTGPTGKRSEGDSEAGDVRMVCVTSSVSFLGFAIVRHLFSRGYFVRLALETEEDLEKLRELQMFGGMEQDCLSTVMASVVDIDSLCRAFNGCVGVFHTSSFADPGGVSGYGKHMAELEARTAERVVEACVRTPTVRKCVFTSSLLACVWRRRSPLNQRLAGVVVDENCWTDEGLCRDKKLWFALGKTMAEKAAWRTARGRNLKMVTVCPALLTGPGMRRRNSTASIAYLKGAEEMLSQRFLATVDVDKAAEAHLCVYEGMASGMACGRYLCFDDVLERVEDFVELERLLGLSSRSTLTSSSVVDRPIGYELSKRKLSRLMSSSRRCIFYAYML</sequence>
<evidence type="ECO:0000259" key="3">
    <source>
        <dbReference type="Pfam" id="PF01073"/>
    </source>
</evidence>
<dbReference type="PANTHER" id="PTHR10366:SF483">
    <property type="entry name" value="CINNAMOYL COA REDUCTASE-LIKE PROTEIN"/>
    <property type="match status" value="1"/>
</dbReference>
<comment type="caution">
    <text evidence="4">The sequence shown here is derived from an EMBL/GenBank/DDBJ whole genome shotgun (WGS) entry which is preliminary data.</text>
</comment>
<dbReference type="EMBL" id="JADCNL010000003">
    <property type="protein sequence ID" value="KAG0489229.1"/>
    <property type="molecule type" value="Genomic_DNA"/>
</dbReference>
<dbReference type="OrthoDB" id="5835829at2759"/>